<evidence type="ECO:0000313" key="3">
    <source>
        <dbReference type="Ensembl" id="ENSCSAVP00000019678.1"/>
    </source>
</evidence>
<evidence type="ECO:0000256" key="1">
    <source>
        <dbReference type="ARBA" id="ARBA00022448"/>
    </source>
</evidence>
<dbReference type="Ensembl" id="ENSCSAVT00000019890.1">
    <property type="protein sequence ID" value="ENSCSAVP00000019678.1"/>
    <property type="gene ID" value="ENSCSAVG00000011534.1"/>
</dbReference>
<dbReference type="PANTHER" id="PTHR10219">
    <property type="entry name" value="GLYCOLIPID TRANSFER PROTEIN-RELATED"/>
    <property type="match status" value="1"/>
</dbReference>
<protein>
    <recommendedName>
        <fullName evidence="2">Glycolipid transfer protein domain-containing protein</fullName>
    </recommendedName>
</protein>
<dbReference type="PANTHER" id="PTHR10219:SF25">
    <property type="entry name" value="PLECKSTRIN HOMOLOGY DOMAIN-CONTAINING FAMILY A MEMBER 8"/>
    <property type="match status" value="1"/>
</dbReference>
<accession>H2ZQ12</accession>
<dbReference type="STRING" id="51511.ENSCSAVP00000019678"/>
<dbReference type="Pfam" id="PF08718">
    <property type="entry name" value="GLTP"/>
    <property type="match status" value="1"/>
</dbReference>
<dbReference type="GO" id="GO:0005829">
    <property type="term" value="C:cytosol"/>
    <property type="evidence" value="ECO:0007669"/>
    <property type="project" value="TreeGrafter"/>
</dbReference>
<dbReference type="SUPFAM" id="SSF110004">
    <property type="entry name" value="Glycolipid transfer protein, GLTP"/>
    <property type="match status" value="1"/>
</dbReference>
<dbReference type="HOGENOM" id="CLU_079400_2_0_1"/>
<dbReference type="Proteomes" id="UP000007875">
    <property type="component" value="Unassembled WGS sequence"/>
</dbReference>
<keyword evidence="4" id="KW-1185">Reference proteome</keyword>
<dbReference type="InterPro" id="IPR014830">
    <property type="entry name" value="Glycolipid_transfer_prot_dom"/>
</dbReference>
<dbReference type="GeneTree" id="ENSGT00940000168323"/>
<dbReference type="Gene3D" id="1.10.3520.10">
    <property type="entry name" value="Glycolipid transfer protein"/>
    <property type="match status" value="1"/>
</dbReference>
<evidence type="ECO:0000313" key="4">
    <source>
        <dbReference type="Proteomes" id="UP000007875"/>
    </source>
</evidence>
<dbReference type="InterPro" id="IPR036497">
    <property type="entry name" value="GLTP_sf"/>
</dbReference>
<sequence length="175" mass="20212">MSPLRADIQSNILKIRTEMKNSPIKYEYLEEMVAHQISTKQHTGPNTSTQALLWLNRALSVMSTFLRKLVSSDSATKYDTGASFVLAYDEMLAKHHNWMVQRLFKIGLKMVPLYSAFKQNMIDKRCWEAAQQSGDPDWEDQIEKKMIGHAREYCGHMASVASQIRQMYKTHNIDP</sequence>
<dbReference type="InParanoid" id="H2ZQ12"/>
<dbReference type="OMA" id="HAREYCG"/>
<reference evidence="3" key="3">
    <citation type="submission" date="2025-09" db="UniProtKB">
        <authorList>
            <consortium name="Ensembl"/>
        </authorList>
    </citation>
    <scope>IDENTIFICATION</scope>
</reference>
<dbReference type="GO" id="GO:0016020">
    <property type="term" value="C:membrane"/>
    <property type="evidence" value="ECO:0007669"/>
    <property type="project" value="TreeGrafter"/>
</dbReference>
<reference evidence="3" key="2">
    <citation type="submission" date="2025-08" db="UniProtKB">
        <authorList>
            <consortium name="Ensembl"/>
        </authorList>
    </citation>
    <scope>IDENTIFICATION</scope>
</reference>
<dbReference type="AlphaFoldDB" id="H2ZQ12"/>
<keyword evidence="1" id="KW-0813">Transport</keyword>
<dbReference type="eggNOG" id="KOG3221">
    <property type="taxonomic scope" value="Eukaryota"/>
</dbReference>
<evidence type="ECO:0000259" key="2">
    <source>
        <dbReference type="Pfam" id="PF08718"/>
    </source>
</evidence>
<dbReference type="GO" id="GO:1902387">
    <property type="term" value="F:ceramide 1-phosphate binding"/>
    <property type="evidence" value="ECO:0007669"/>
    <property type="project" value="TreeGrafter"/>
</dbReference>
<proteinExistence type="predicted"/>
<organism evidence="3 4">
    <name type="scientific">Ciona savignyi</name>
    <name type="common">Pacific transparent sea squirt</name>
    <dbReference type="NCBI Taxonomy" id="51511"/>
    <lineage>
        <taxon>Eukaryota</taxon>
        <taxon>Metazoa</taxon>
        <taxon>Chordata</taxon>
        <taxon>Tunicata</taxon>
        <taxon>Ascidiacea</taxon>
        <taxon>Phlebobranchia</taxon>
        <taxon>Cionidae</taxon>
        <taxon>Ciona</taxon>
    </lineage>
</organism>
<dbReference type="GO" id="GO:1902388">
    <property type="term" value="F:ceramide 1-phosphate transfer activity"/>
    <property type="evidence" value="ECO:0007669"/>
    <property type="project" value="TreeGrafter"/>
</dbReference>
<feature type="domain" description="Glycolipid transfer protein" evidence="2">
    <location>
        <begin position="1"/>
        <end position="120"/>
    </location>
</feature>
<name>H2ZQ12_CIOSA</name>
<reference evidence="4" key="1">
    <citation type="submission" date="2003-08" db="EMBL/GenBank/DDBJ databases">
        <authorList>
            <person name="Birren B."/>
            <person name="Nusbaum C."/>
            <person name="Abebe A."/>
            <person name="Abouelleil A."/>
            <person name="Adekoya E."/>
            <person name="Ait-zahra M."/>
            <person name="Allen N."/>
            <person name="Allen T."/>
            <person name="An P."/>
            <person name="Anderson M."/>
            <person name="Anderson S."/>
            <person name="Arachchi H."/>
            <person name="Armbruster J."/>
            <person name="Bachantsang P."/>
            <person name="Baldwin J."/>
            <person name="Barry A."/>
            <person name="Bayul T."/>
            <person name="Blitshsteyn B."/>
            <person name="Bloom T."/>
            <person name="Blye J."/>
            <person name="Boguslavskiy L."/>
            <person name="Borowsky M."/>
            <person name="Boukhgalter B."/>
            <person name="Brunache A."/>
            <person name="Butler J."/>
            <person name="Calixte N."/>
            <person name="Calvo S."/>
            <person name="Camarata J."/>
            <person name="Campo K."/>
            <person name="Chang J."/>
            <person name="Cheshatsang Y."/>
            <person name="Citroen M."/>
            <person name="Collymore A."/>
            <person name="Considine T."/>
            <person name="Cook A."/>
            <person name="Cooke P."/>
            <person name="Corum B."/>
            <person name="Cuomo C."/>
            <person name="David R."/>
            <person name="Dawoe T."/>
            <person name="Degray S."/>
            <person name="Dodge S."/>
            <person name="Dooley K."/>
            <person name="Dorje P."/>
            <person name="Dorjee K."/>
            <person name="Dorris L."/>
            <person name="Duffey N."/>
            <person name="Dupes A."/>
            <person name="Elkins T."/>
            <person name="Engels R."/>
            <person name="Erickson J."/>
            <person name="Farina A."/>
            <person name="Faro S."/>
            <person name="Ferreira P."/>
            <person name="Fischer H."/>
            <person name="Fitzgerald M."/>
            <person name="Foley K."/>
            <person name="Gage D."/>
            <person name="Galagan J."/>
            <person name="Gearin G."/>
            <person name="Gnerre S."/>
            <person name="Gnirke A."/>
            <person name="Goyette A."/>
            <person name="Graham J."/>
            <person name="Grandbois E."/>
            <person name="Gyaltsen K."/>
            <person name="Hafez N."/>
            <person name="Hagopian D."/>
            <person name="Hagos B."/>
            <person name="Hall J."/>
            <person name="Hatcher B."/>
            <person name="Heller A."/>
            <person name="Higgins H."/>
            <person name="Honan T."/>
            <person name="Horn A."/>
            <person name="Houde N."/>
            <person name="Hughes L."/>
            <person name="Hulme W."/>
            <person name="Husby E."/>
            <person name="Iliev I."/>
            <person name="Jaffe D."/>
            <person name="Jones C."/>
            <person name="Kamal M."/>
            <person name="Kamat A."/>
            <person name="Kamvysselis M."/>
            <person name="Karlsson E."/>
            <person name="Kells C."/>
            <person name="Kieu A."/>
            <person name="Kisner P."/>
            <person name="Kodira C."/>
            <person name="Kulbokas E."/>
            <person name="Labutti K."/>
            <person name="Lama D."/>
            <person name="Landers T."/>
            <person name="Leger J."/>
            <person name="Levine S."/>
            <person name="Lewis D."/>
            <person name="Lewis T."/>
            <person name="Lindblad-toh K."/>
            <person name="Liu X."/>
            <person name="Lokyitsang T."/>
            <person name="Lokyitsang Y."/>
            <person name="Lucien O."/>
            <person name="Lui A."/>
            <person name="Ma L.J."/>
            <person name="Mabbitt R."/>
            <person name="Macdonald J."/>
            <person name="Maclean C."/>
            <person name="Major J."/>
            <person name="Manning J."/>
            <person name="Marabella R."/>
            <person name="Maru K."/>
            <person name="Matthews C."/>
            <person name="Mauceli E."/>
            <person name="Mccarthy M."/>
            <person name="Mcdonough S."/>
            <person name="Mcghee T."/>
            <person name="Meldrim J."/>
            <person name="Meneus L."/>
            <person name="Mesirov J."/>
            <person name="Mihalev A."/>
            <person name="Mihova T."/>
            <person name="Mikkelsen T."/>
            <person name="Mlenga V."/>
            <person name="Moru K."/>
            <person name="Mozes J."/>
            <person name="Mulrain L."/>
            <person name="Munson G."/>
            <person name="Naylor J."/>
            <person name="Newes C."/>
            <person name="Nguyen C."/>
            <person name="Nguyen N."/>
            <person name="Nguyen T."/>
            <person name="Nicol R."/>
            <person name="Nielsen C."/>
            <person name="Nizzari M."/>
            <person name="Norbu C."/>
            <person name="Norbu N."/>
            <person name="O'donnell P."/>
            <person name="Okoawo O."/>
            <person name="O'leary S."/>
            <person name="Omotosho B."/>
            <person name="O'neill K."/>
            <person name="Osman S."/>
            <person name="Parker S."/>
            <person name="Perrin D."/>
            <person name="Phunkhang P."/>
            <person name="Piqani B."/>
            <person name="Purcell S."/>
            <person name="Rachupka T."/>
            <person name="Ramasamy U."/>
            <person name="Rameau R."/>
            <person name="Ray V."/>
            <person name="Raymond C."/>
            <person name="Retta R."/>
            <person name="Richardson S."/>
            <person name="Rise C."/>
            <person name="Rodriguez J."/>
            <person name="Rogers J."/>
            <person name="Rogov P."/>
            <person name="Rutman M."/>
            <person name="Schupbach R."/>
            <person name="Seaman C."/>
            <person name="Settipalli S."/>
            <person name="Sharpe T."/>
            <person name="Sheridan J."/>
            <person name="Sherpa N."/>
            <person name="Shi J."/>
            <person name="Smirnov S."/>
            <person name="Smith C."/>
            <person name="Sougnez C."/>
            <person name="Spencer B."/>
            <person name="Stalker J."/>
            <person name="Stange-thomann N."/>
            <person name="Stavropoulos S."/>
            <person name="Stetson K."/>
            <person name="Stone C."/>
            <person name="Stone S."/>
            <person name="Stubbs M."/>
            <person name="Talamas J."/>
            <person name="Tchuinga P."/>
            <person name="Tenzing P."/>
            <person name="Tesfaye S."/>
            <person name="Theodore J."/>
            <person name="Thoulutsang Y."/>
            <person name="Topham K."/>
            <person name="Towey S."/>
            <person name="Tsamla T."/>
            <person name="Tsomo N."/>
            <person name="Vallee D."/>
            <person name="Vassiliev H."/>
            <person name="Venkataraman V."/>
            <person name="Vinson J."/>
            <person name="Vo A."/>
            <person name="Wade C."/>
            <person name="Wang S."/>
            <person name="Wangchuk T."/>
            <person name="Wangdi T."/>
            <person name="Whittaker C."/>
            <person name="Wilkinson J."/>
            <person name="Wu Y."/>
            <person name="Wyman D."/>
            <person name="Yadav S."/>
            <person name="Yang S."/>
            <person name="Yang X."/>
            <person name="Yeager S."/>
            <person name="Yee E."/>
            <person name="Young G."/>
            <person name="Zainoun J."/>
            <person name="Zembeck L."/>
            <person name="Zimmer A."/>
            <person name="Zody M."/>
            <person name="Lander E."/>
        </authorList>
    </citation>
    <scope>NUCLEOTIDE SEQUENCE [LARGE SCALE GENOMIC DNA]</scope>
</reference>